<dbReference type="AlphaFoldDB" id="A0AAV1I212"/>
<dbReference type="InterPro" id="IPR014777">
    <property type="entry name" value="4pyrrole_Mease_sub1"/>
</dbReference>
<evidence type="ECO:0000256" key="2">
    <source>
        <dbReference type="ARBA" id="ARBA00022603"/>
    </source>
</evidence>
<dbReference type="Proteomes" id="UP001314263">
    <property type="component" value="Unassembled WGS sequence"/>
</dbReference>
<dbReference type="InterPro" id="IPR035996">
    <property type="entry name" value="4pyrrol_Methylase_sf"/>
</dbReference>
<keyword evidence="4" id="KW-0949">S-adenosyl-L-methionine</keyword>
<dbReference type="SUPFAM" id="SSF53790">
    <property type="entry name" value="Tetrapyrrole methylase"/>
    <property type="match status" value="1"/>
</dbReference>
<dbReference type="FunFam" id="3.40.1010.10:FF:000001">
    <property type="entry name" value="Siroheme synthase"/>
    <property type="match status" value="1"/>
</dbReference>
<dbReference type="GO" id="GO:0004851">
    <property type="term" value="F:uroporphyrin-III C-methyltransferase activity"/>
    <property type="evidence" value="ECO:0007669"/>
    <property type="project" value="UniProtKB-EC"/>
</dbReference>
<dbReference type="InterPro" id="IPR006366">
    <property type="entry name" value="CobA/CysG_C"/>
</dbReference>
<accession>A0AAV1I212</accession>
<dbReference type="NCBIfam" id="TIGR01469">
    <property type="entry name" value="cobA_cysG_Cterm"/>
    <property type="match status" value="1"/>
</dbReference>
<dbReference type="CDD" id="cd11642">
    <property type="entry name" value="SUMT"/>
    <property type="match status" value="1"/>
</dbReference>
<proteinExistence type="predicted"/>
<keyword evidence="8" id="KW-1185">Reference proteome</keyword>
<dbReference type="InterPro" id="IPR050161">
    <property type="entry name" value="Siro_Cobalamin_biosynth"/>
</dbReference>
<keyword evidence="2 7" id="KW-0489">Methyltransferase</keyword>
<dbReference type="PANTHER" id="PTHR45790:SF3">
    <property type="entry name" value="S-ADENOSYL-L-METHIONINE-DEPENDENT UROPORPHYRINOGEN III METHYLTRANSFERASE, CHLOROPLASTIC"/>
    <property type="match status" value="1"/>
</dbReference>
<dbReference type="NCBIfam" id="NF004790">
    <property type="entry name" value="PRK06136.1"/>
    <property type="match status" value="1"/>
</dbReference>
<evidence type="ECO:0000256" key="5">
    <source>
        <dbReference type="ARBA" id="ARBA00023244"/>
    </source>
</evidence>
<keyword evidence="3" id="KW-0808">Transferase</keyword>
<dbReference type="Gene3D" id="3.40.1010.10">
    <property type="entry name" value="Cobalt-precorrin-4 Transmethylase, Domain 1"/>
    <property type="match status" value="1"/>
</dbReference>
<dbReference type="InterPro" id="IPR000878">
    <property type="entry name" value="4pyrrol_Mease"/>
</dbReference>
<dbReference type="Pfam" id="PF00590">
    <property type="entry name" value="TP_methylase"/>
    <property type="match status" value="1"/>
</dbReference>
<evidence type="ECO:0000256" key="1">
    <source>
        <dbReference type="ARBA" id="ARBA00012162"/>
    </source>
</evidence>
<dbReference type="EC" id="2.1.1.107" evidence="1"/>
<dbReference type="FunFam" id="3.30.950.10:FF:000001">
    <property type="entry name" value="Siroheme synthase"/>
    <property type="match status" value="1"/>
</dbReference>
<keyword evidence="5" id="KW-0627">Porphyrin biosynthesis</keyword>
<evidence type="ECO:0000256" key="3">
    <source>
        <dbReference type="ARBA" id="ARBA00022679"/>
    </source>
</evidence>
<organism evidence="7 8">
    <name type="scientific">Coccomyxa viridis</name>
    <dbReference type="NCBI Taxonomy" id="1274662"/>
    <lineage>
        <taxon>Eukaryota</taxon>
        <taxon>Viridiplantae</taxon>
        <taxon>Chlorophyta</taxon>
        <taxon>core chlorophytes</taxon>
        <taxon>Trebouxiophyceae</taxon>
        <taxon>Trebouxiophyceae incertae sedis</taxon>
        <taxon>Coccomyxaceae</taxon>
        <taxon>Coccomyxa</taxon>
    </lineage>
</organism>
<feature type="domain" description="Tetrapyrrole methylase" evidence="6">
    <location>
        <begin position="2"/>
        <end position="193"/>
    </location>
</feature>
<name>A0AAV1I212_9CHLO</name>
<evidence type="ECO:0000256" key="4">
    <source>
        <dbReference type="ARBA" id="ARBA00022691"/>
    </source>
</evidence>
<dbReference type="Gene3D" id="3.30.950.10">
    <property type="entry name" value="Methyltransferase, Cobalt-precorrin-4 Transmethylase, Domain 2"/>
    <property type="match status" value="1"/>
</dbReference>
<evidence type="ECO:0000259" key="6">
    <source>
        <dbReference type="Pfam" id="PF00590"/>
    </source>
</evidence>
<dbReference type="InterPro" id="IPR014776">
    <property type="entry name" value="4pyrrole_Mease_sub2"/>
</dbReference>
<gene>
    <name evidence="7" type="primary">UPM1</name>
    <name evidence="7" type="ORF">CVIRNUC_004066</name>
</gene>
<comment type="caution">
    <text evidence="7">The sequence shown here is derived from an EMBL/GenBank/DDBJ whole genome shotgun (WGS) entry which is preliminary data.</text>
</comment>
<reference evidence="7 8" key="1">
    <citation type="submission" date="2023-10" db="EMBL/GenBank/DDBJ databases">
        <authorList>
            <person name="Maclean D."/>
            <person name="Macfadyen A."/>
        </authorList>
    </citation>
    <scope>NUCLEOTIDE SEQUENCE [LARGE SCALE GENOMIC DNA]</scope>
</reference>
<dbReference type="PANTHER" id="PTHR45790">
    <property type="entry name" value="SIROHEME SYNTHASE-RELATED"/>
    <property type="match status" value="1"/>
</dbReference>
<sequence length="241" mass="25731">MRTADVVLYDRLISTEILRLVHPGARMVYVGKQAGLHTRTQEEIHSLLCQFASEGSTVLRLKGGDPFIFGRGGEEAQYLQQRGIRVYTVPGITAASGISASLGIPLTHRGLSTSVRFLTGHSREGGEEALDASTMALVDANTTLVVYMGLSTLPRLVGGLREADLPMDTPAVAVERGTTPEERTVFAPLEQLADSVAEAKLQSPTLIIIGQVVAMAPGWDLGRTQVTEGLQGTPMPLQQVG</sequence>
<dbReference type="GO" id="GO:0032259">
    <property type="term" value="P:methylation"/>
    <property type="evidence" value="ECO:0007669"/>
    <property type="project" value="UniProtKB-KW"/>
</dbReference>
<evidence type="ECO:0000313" key="8">
    <source>
        <dbReference type="Proteomes" id="UP001314263"/>
    </source>
</evidence>
<dbReference type="EMBL" id="CAUYUE010000005">
    <property type="protein sequence ID" value="CAK0773444.1"/>
    <property type="molecule type" value="Genomic_DNA"/>
</dbReference>
<protein>
    <recommendedName>
        <fullName evidence="1">uroporphyrinogen-III C-methyltransferase</fullName>
        <ecNumber evidence="1">2.1.1.107</ecNumber>
    </recommendedName>
</protein>
<dbReference type="GO" id="GO:0019354">
    <property type="term" value="P:siroheme biosynthetic process"/>
    <property type="evidence" value="ECO:0007669"/>
    <property type="project" value="InterPro"/>
</dbReference>
<evidence type="ECO:0000313" key="7">
    <source>
        <dbReference type="EMBL" id="CAK0773444.1"/>
    </source>
</evidence>